<gene>
    <name evidence="1" type="ORF">DM01DRAFT_1368387</name>
</gene>
<evidence type="ECO:0000313" key="2">
    <source>
        <dbReference type="Proteomes" id="UP000242146"/>
    </source>
</evidence>
<name>A0A1X2G7L6_9FUNG</name>
<keyword evidence="2" id="KW-1185">Reference proteome</keyword>
<dbReference type="EMBL" id="MCGT01000034">
    <property type="protein sequence ID" value="ORX47153.1"/>
    <property type="molecule type" value="Genomic_DNA"/>
</dbReference>
<dbReference type="Gene3D" id="3.40.50.300">
    <property type="entry name" value="P-loop containing nucleotide triphosphate hydrolases"/>
    <property type="match status" value="1"/>
</dbReference>
<protein>
    <submittedName>
        <fullName evidence="1">PNK3P-domain-containing protein</fullName>
    </submittedName>
</protein>
<dbReference type="Proteomes" id="UP000242146">
    <property type="component" value="Unassembled WGS sequence"/>
</dbReference>
<dbReference type="OrthoDB" id="19045at2759"/>
<dbReference type="InterPro" id="IPR006549">
    <property type="entry name" value="HAD-SF_hydro_IIIA"/>
</dbReference>
<reference evidence="1 2" key="1">
    <citation type="submission" date="2016-07" db="EMBL/GenBank/DDBJ databases">
        <title>Pervasive Adenine N6-methylation of Active Genes in Fungi.</title>
        <authorList>
            <consortium name="DOE Joint Genome Institute"/>
            <person name="Mondo S.J."/>
            <person name="Dannebaum R.O."/>
            <person name="Kuo R.C."/>
            <person name="Labutti K."/>
            <person name="Haridas S."/>
            <person name="Kuo A."/>
            <person name="Salamov A."/>
            <person name="Ahrendt S.R."/>
            <person name="Lipzen A."/>
            <person name="Sullivan W."/>
            <person name="Andreopoulos W.B."/>
            <person name="Clum A."/>
            <person name="Lindquist E."/>
            <person name="Daum C."/>
            <person name="Ramamoorthy G.K."/>
            <person name="Gryganskyi A."/>
            <person name="Culley D."/>
            <person name="Magnuson J.K."/>
            <person name="James T.Y."/>
            <person name="O'Malley M.A."/>
            <person name="Stajich J.E."/>
            <person name="Spatafora J.W."/>
            <person name="Visel A."/>
            <person name="Grigoriev I.V."/>
        </authorList>
    </citation>
    <scope>NUCLEOTIDE SEQUENCE [LARGE SCALE GENOMIC DNA]</scope>
    <source>
        <strain evidence="1 2">NRRL 3301</strain>
    </source>
</reference>
<dbReference type="InterPro" id="IPR036412">
    <property type="entry name" value="HAD-like_sf"/>
</dbReference>
<dbReference type="Gene3D" id="3.40.50.1000">
    <property type="entry name" value="HAD superfamily/HAD-like"/>
    <property type="match status" value="1"/>
</dbReference>
<dbReference type="InterPro" id="IPR006551">
    <property type="entry name" value="Polynucleotide_phosphatase"/>
</dbReference>
<dbReference type="SUPFAM" id="SSF52540">
    <property type="entry name" value="P-loop containing nucleoside triphosphate hydrolases"/>
    <property type="match status" value="1"/>
</dbReference>
<dbReference type="PANTHER" id="PTHR12083:SF9">
    <property type="entry name" value="BIFUNCTIONAL POLYNUCLEOTIDE PHOSPHATASE_KINASE"/>
    <property type="match status" value="1"/>
</dbReference>
<dbReference type="InterPro" id="IPR013954">
    <property type="entry name" value="PNK3P"/>
</dbReference>
<dbReference type="PANTHER" id="PTHR12083">
    <property type="entry name" value="BIFUNCTIONAL POLYNUCLEOTIDE PHOSPHATASE/KINASE"/>
    <property type="match status" value="1"/>
</dbReference>
<dbReference type="GO" id="GO:0046404">
    <property type="term" value="F:ATP-dependent polydeoxyribonucleotide 5'-hydroxyl-kinase activity"/>
    <property type="evidence" value="ECO:0007669"/>
    <property type="project" value="TreeGrafter"/>
</dbReference>
<organism evidence="1 2">
    <name type="scientific">Hesseltinella vesiculosa</name>
    <dbReference type="NCBI Taxonomy" id="101127"/>
    <lineage>
        <taxon>Eukaryota</taxon>
        <taxon>Fungi</taxon>
        <taxon>Fungi incertae sedis</taxon>
        <taxon>Mucoromycota</taxon>
        <taxon>Mucoromycotina</taxon>
        <taxon>Mucoromycetes</taxon>
        <taxon>Mucorales</taxon>
        <taxon>Cunninghamellaceae</taxon>
        <taxon>Hesseltinella</taxon>
    </lineage>
</organism>
<accession>A0A1X2G7L6</accession>
<sequence>MKTAVKWISGIESLLVAASHGKEAGRTKVAAFDLDGTLIKTKSGAQFAKNSADWMWWDVTIPEKLQDLHSQGYKIVIFSNQNGLHSSARVEDFKRKANHIMTKILVPVYLFAAKEKDHYRKPMTGMWDYMLRESNGGVAVDIKQSFYVGDAAGRAAGWKPRMKKDHSCVDRKYADNLGLPFHTPEAYFTNEAEAAFSWGEFDPRAYTAPASIFTPESTPLIPDNRPVELIILVGPPASGKSTFAKNHLKEYTWINQDALKTKQKCLKGCAEALTAKKPVVIDNTNGILAVRKEYISLAKSLHVPVRCFYFTASQGLCQHNNHYRALQLGERSLLSRVVFNTYNSRFESPTLGEGFDEIKHIHFSFDGTEGELATWKKWHN</sequence>
<dbReference type="GO" id="GO:0006281">
    <property type="term" value="P:DNA repair"/>
    <property type="evidence" value="ECO:0007669"/>
    <property type="project" value="TreeGrafter"/>
</dbReference>
<dbReference type="GO" id="GO:0003690">
    <property type="term" value="F:double-stranded DNA binding"/>
    <property type="evidence" value="ECO:0007669"/>
    <property type="project" value="TreeGrafter"/>
</dbReference>
<comment type="caution">
    <text evidence="1">The sequence shown here is derived from an EMBL/GenBank/DDBJ whole genome shotgun (WGS) entry which is preliminary data.</text>
</comment>
<dbReference type="NCBIfam" id="TIGR01662">
    <property type="entry name" value="HAD-SF-IIIA"/>
    <property type="match status" value="1"/>
</dbReference>
<dbReference type="FunFam" id="3.40.50.300:FF:000737">
    <property type="entry name" value="Bifunctional polynucleotide phosphatase/kinase"/>
    <property type="match status" value="1"/>
</dbReference>
<dbReference type="Pfam" id="PF13671">
    <property type="entry name" value="AAA_33"/>
    <property type="match status" value="1"/>
</dbReference>
<dbReference type="SUPFAM" id="SSF56784">
    <property type="entry name" value="HAD-like"/>
    <property type="match status" value="1"/>
</dbReference>
<evidence type="ECO:0000313" key="1">
    <source>
        <dbReference type="EMBL" id="ORX47153.1"/>
    </source>
</evidence>
<dbReference type="STRING" id="101127.A0A1X2G7L6"/>
<dbReference type="CDD" id="cd01625">
    <property type="entry name" value="HAD_PNP"/>
    <property type="match status" value="1"/>
</dbReference>
<dbReference type="InterPro" id="IPR027417">
    <property type="entry name" value="P-loop_NTPase"/>
</dbReference>
<dbReference type="AlphaFoldDB" id="A0A1X2G7L6"/>
<dbReference type="FunFam" id="3.40.50.1000:FF:000078">
    <property type="entry name" value="Bifunctional polynucleotide phosphatase/kinase"/>
    <property type="match status" value="1"/>
</dbReference>
<dbReference type="GO" id="GO:0046403">
    <property type="term" value="F:polynucleotide 3'-phosphatase activity"/>
    <property type="evidence" value="ECO:0007669"/>
    <property type="project" value="TreeGrafter"/>
</dbReference>
<dbReference type="InterPro" id="IPR023214">
    <property type="entry name" value="HAD_sf"/>
</dbReference>
<dbReference type="NCBIfam" id="TIGR01664">
    <property type="entry name" value="DNA-3'-Pase"/>
    <property type="match status" value="1"/>
</dbReference>
<dbReference type="Pfam" id="PF08645">
    <property type="entry name" value="PNK3P"/>
    <property type="match status" value="1"/>
</dbReference>
<proteinExistence type="predicted"/>